<dbReference type="GO" id="GO:0005783">
    <property type="term" value="C:endoplasmic reticulum"/>
    <property type="evidence" value="ECO:0007669"/>
    <property type="project" value="TreeGrafter"/>
</dbReference>
<dbReference type="VEuPathDB" id="FungiDB:DIURU_005685"/>
<keyword evidence="3 6" id="KW-1133">Transmembrane helix</keyword>
<dbReference type="PANTHER" id="PTHR13396:SF5">
    <property type="entry name" value="NEDD4 FAMILY INTERACTING PROTEIN"/>
    <property type="match status" value="1"/>
</dbReference>
<dbReference type="Pfam" id="PF10176">
    <property type="entry name" value="NEDD4_Bsd2"/>
    <property type="match status" value="1"/>
</dbReference>
<comment type="subcellular location">
    <subcellularLocation>
        <location evidence="1">Membrane</location>
        <topology evidence="1">Multi-pass membrane protein</topology>
    </subcellularLocation>
</comment>
<dbReference type="InterPro" id="IPR019325">
    <property type="entry name" value="NEDD4/Bsd2"/>
</dbReference>
<feature type="region of interest" description="Disordered" evidence="5">
    <location>
        <begin position="154"/>
        <end position="175"/>
    </location>
</feature>
<sequence>MSPPRSSRHQYDSLPGSDPTEPGGSGNNNSNDESHRLMDATGDSATDSVLFSRDGDASDSDDDHNRRVENTSHDDGSASHPLTEGSSHDLENQGGLRPPSARDRAVNMFHRWVPIRTTYERLNNGITTGRMQANRPGRFIGSGTDGVFRNLSAKPESDAEAHQREINPPTYEEAAADSSPEYWESTVISPIYEDEVFVDGLPVGNIANYVWNVLVSVAFQFVGFVLCYLLHTSHAAKNGARTGLGITFIMYGWKRVPSNMGSATKLPPKLIAVDPFQVNELWSGAKVATYTDSFKSILSNSTVTVGDDDDDSGGWLDIKAPYLAYGLIAFGLFIIIQALIDYYRVKLTERAILAPQQPTSTTTITEATDNADRE</sequence>
<evidence type="ECO:0000256" key="5">
    <source>
        <dbReference type="SAM" id="MobiDB-lite"/>
    </source>
</evidence>
<dbReference type="OrthoDB" id="10003116at2759"/>
<feature type="transmembrane region" description="Helical" evidence="6">
    <location>
        <begin position="322"/>
        <end position="340"/>
    </location>
</feature>
<evidence type="ECO:0000256" key="1">
    <source>
        <dbReference type="ARBA" id="ARBA00004141"/>
    </source>
</evidence>
<keyword evidence="8" id="KW-1185">Reference proteome</keyword>
<name>A0A642UCD5_DIURU</name>
<dbReference type="GO" id="GO:0016020">
    <property type="term" value="C:membrane"/>
    <property type="evidence" value="ECO:0007669"/>
    <property type="project" value="UniProtKB-SubCell"/>
</dbReference>
<dbReference type="PANTHER" id="PTHR13396">
    <property type="entry name" value="NEDD4 FAMILY INTERACTING PROTEIN 1/2"/>
    <property type="match status" value="1"/>
</dbReference>
<evidence type="ECO:0000256" key="4">
    <source>
        <dbReference type="ARBA" id="ARBA00023136"/>
    </source>
</evidence>
<feature type="compositionally biased region" description="Basic and acidic residues" evidence="5">
    <location>
        <begin position="63"/>
        <end position="77"/>
    </location>
</feature>
<dbReference type="GeneID" id="54784336"/>
<dbReference type="CDD" id="cd22212">
    <property type="entry name" value="NDFIP-like"/>
    <property type="match status" value="1"/>
</dbReference>
<evidence type="ECO:0008006" key="9">
    <source>
        <dbReference type="Google" id="ProtNLM"/>
    </source>
</evidence>
<evidence type="ECO:0000256" key="6">
    <source>
        <dbReference type="SAM" id="Phobius"/>
    </source>
</evidence>
<feature type="transmembrane region" description="Helical" evidence="6">
    <location>
        <begin position="209"/>
        <end position="231"/>
    </location>
</feature>
<dbReference type="GO" id="GO:0005794">
    <property type="term" value="C:Golgi apparatus"/>
    <property type="evidence" value="ECO:0007669"/>
    <property type="project" value="TreeGrafter"/>
</dbReference>
<dbReference type="AlphaFoldDB" id="A0A642UCD5"/>
<gene>
    <name evidence="7" type="ORF">DIURU_005685</name>
</gene>
<protein>
    <recommendedName>
        <fullName evidence="9">Metal homeostatis protein bsd2</fullName>
    </recommendedName>
</protein>
<dbReference type="OMA" id="DATPEYW"/>
<feature type="region of interest" description="Disordered" evidence="5">
    <location>
        <begin position="1"/>
        <end position="103"/>
    </location>
</feature>
<evidence type="ECO:0000313" key="7">
    <source>
        <dbReference type="EMBL" id="KAA8896673.1"/>
    </source>
</evidence>
<reference evidence="7 8" key="1">
    <citation type="submission" date="2019-07" db="EMBL/GenBank/DDBJ databases">
        <title>Genome assembly of two rare yeast pathogens: Diutina rugosa and Trichomonascus ciferrii.</title>
        <authorList>
            <person name="Mixao V."/>
            <person name="Saus E."/>
            <person name="Hansen A."/>
            <person name="Lass-Flor C."/>
            <person name="Gabaldon T."/>
        </authorList>
    </citation>
    <scope>NUCLEOTIDE SEQUENCE [LARGE SCALE GENOMIC DNA]</scope>
    <source>
        <strain evidence="7 8">CBS 613</strain>
    </source>
</reference>
<evidence type="ECO:0000313" key="8">
    <source>
        <dbReference type="Proteomes" id="UP000449547"/>
    </source>
</evidence>
<proteinExistence type="predicted"/>
<dbReference type="Proteomes" id="UP000449547">
    <property type="component" value="Unassembled WGS sequence"/>
</dbReference>
<keyword evidence="2 6" id="KW-0812">Transmembrane</keyword>
<evidence type="ECO:0000256" key="2">
    <source>
        <dbReference type="ARBA" id="ARBA00022692"/>
    </source>
</evidence>
<accession>A0A642UCD5</accession>
<keyword evidence="4 6" id="KW-0472">Membrane</keyword>
<dbReference type="EMBL" id="SWFT01000163">
    <property type="protein sequence ID" value="KAA8896673.1"/>
    <property type="molecule type" value="Genomic_DNA"/>
</dbReference>
<organism evidence="7 8">
    <name type="scientific">Diutina rugosa</name>
    <name type="common">Yeast</name>
    <name type="synonym">Candida rugosa</name>
    <dbReference type="NCBI Taxonomy" id="5481"/>
    <lineage>
        <taxon>Eukaryota</taxon>
        <taxon>Fungi</taxon>
        <taxon>Dikarya</taxon>
        <taxon>Ascomycota</taxon>
        <taxon>Saccharomycotina</taxon>
        <taxon>Pichiomycetes</taxon>
        <taxon>Debaryomycetaceae</taxon>
        <taxon>Diutina</taxon>
    </lineage>
</organism>
<evidence type="ECO:0000256" key="3">
    <source>
        <dbReference type="ARBA" id="ARBA00022989"/>
    </source>
</evidence>
<dbReference type="GO" id="GO:0007034">
    <property type="term" value="P:vacuolar transport"/>
    <property type="evidence" value="ECO:0007669"/>
    <property type="project" value="InterPro"/>
</dbReference>
<comment type="caution">
    <text evidence="7">The sequence shown here is derived from an EMBL/GenBank/DDBJ whole genome shotgun (WGS) entry which is preliminary data.</text>
</comment>
<feature type="compositionally biased region" description="Basic and acidic residues" evidence="5">
    <location>
        <begin position="155"/>
        <end position="165"/>
    </location>
</feature>
<dbReference type="GO" id="GO:0048471">
    <property type="term" value="C:perinuclear region of cytoplasm"/>
    <property type="evidence" value="ECO:0007669"/>
    <property type="project" value="TreeGrafter"/>
</dbReference>
<dbReference type="GO" id="GO:0030001">
    <property type="term" value="P:metal ion transport"/>
    <property type="evidence" value="ECO:0007669"/>
    <property type="project" value="InterPro"/>
</dbReference>
<dbReference type="GO" id="GO:0006511">
    <property type="term" value="P:ubiquitin-dependent protein catabolic process"/>
    <property type="evidence" value="ECO:0007669"/>
    <property type="project" value="TreeGrafter"/>
</dbReference>
<dbReference type="RefSeq" id="XP_034009533.1">
    <property type="nucleotide sequence ID" value="XM_034158694.1"/>
</dbReference>
<dbReference type="GO" id="GO:0031398">
    <property type="term" value="P:positive regulation of protein ubiquitination"/>
    <property type="evidence" value="ECO:0007669"/>
    <property type="project" value="TreeGrafter"/>
</dbReference>